<dbReference type="OrthoDB" id="5380364at2"/>
<dbReference type="InterPro" id="IPR022025">
    <property type="entry name" value="Amidoligase_2"/>
</dbReference>
<evidence type="ECO:0008006" key="3">
    <source>
        <dbReference type="Google" id="ProtNLM"/>
    </source>
</evidence>
<dbReference type="EMBL" id="RBAH01000004">
    <property type="protein sequence ID" value="RKN85414.1"/>
    <property type="molecule type" value="Genomic_DNA"/>
</dbReference>
<comment type="caution">
    <text evidence="1">The sequence shown here is derived from an EMBL/GenBank/DDBJ whole genome shotgun (WGS) entry which is preliminary data.</text>
</comment>
<dbReference type="RefSeq" id="WP_120746436.1">
    <property type="nucleotide sequence ID" value="NZ_RBAH01000004.1"/>
</dbReference>
<proteinExistence type="predicted"/>
<name>A0A3B0CLL1_9BACL</name>
<accession>A0A3B0CLL1</accession>
<dbReference type="Proteomes" id="UP000282311">
    <property type="component" value="Unassembled WGS sequence"/>
</dbReference>
<organism evidence="1 2">
    <name type="scientific">Paenibacillus ginsengarvi</name>
    <dbReference type="NCBI Taxonomy" id="400777"/>
    <lineage>
        <taxon>Bacteria</taxon>
        <taxon>Bacillati</taxon>
        <taxon>Bacillota</taxon>
        <taxon>Bacilli</taxon>
        <taxon>Bacillales</taxon>
        <taxon>Paenibacillaceae</taxon>
        <taxon>Paenibacillus</taxon>
    </lineage>
</organism>
<sequence>MWPKIVDWKQLKFGVEIEFVGGRPTEVELLPGWEMSLDEKQLDLTGAESGSELKPPPIQWEQRDQIREMLTRLKAGGAEANWSCGLHVHVGLESWGDPIVVPLVEAAAQVQDALRFLLRTSEHRLFFCPPITPDMAQRFAAEPSPQHIRHRGRPQSHRCGINAAAWFDIGTVEIRYANGSLDYEEIVNTIELCLRFVAAIGEGRQLPNDPERLAFELGAPVQGYPPSATPPQWFKERIWLEEQLLPLVAPFAADLVPNGEIHHIVPVEDGILIAIETGEEVLHKFVCRLTNTGWELLRRC</sequence>
<keyword evidence="2" id="KW-1185">Reference proteome</keyword>
<evidence type="ECO:0000313" key="1">
    <source>
        <dbReference type="EMBL" id="RKN85414.1"/>
    </source>
</evidence>
<reference evidence="1 2" key="1">
    <citation type="journal article" date="2007" name="Int. J. Syst. Evol. Microbiol.">
        <title>Paenibacillus ginsengarvi sp. nov., isolated from soil from ginseng cultivation.</title>
        <authorList>
            <person name="Yoon M.H."/>
            <person name="Ten L.N."/>
            <person name="Im W.T."/>
        </authorList>
    </citation>
    <scope>NUCLEOTIDE SEQUENCE [LARGE SCALE GENOMIC DNA]</scope>
    <source>
        <strain evidence="1 2">KCTC 13059</strain>
    </source>
</reference>
<evidence type="ECO:0000313" key="2">
    <source>
        <dbReference type="Proteomes" id="UP000282311"/>
    </source>
</evidence>
<dbReference type="Pfam" id="PF12224">
    <property type="entry name" value="Amidoligase_2"/>
    <property type="match status" value="1"/>
</dbReference>
<gene>
    <name evidence="1" type="ORF">D7M11_06875</name>
</gene>
<protein>
    <recommendedName>
        <fullName evidence="3">Amidoligase</fullName>
    </recommendedName>
</protein>
<dbReference type="AlphaFoldDB" id="A0A3B0CLL1"/>